<dbReference type="CDD" id="cd06171">
    <property type="entry name" value="Sigma70_r4"/>
    <property type="match status" value="1"/>
</dbReference>
<comment type="similarity">
    <text evidence="1">Belongs to the sigma-70 factor family. ECF subfamily.</text>
</comment>
<dbReference type="InterPro" id="IPR014284">
    <property type="entry name" value="RNA_pol_sigma-70_dom"/>
</dbReference>
<comment type="caution">
    <text evidence="8">The sequence shown here is derived from an EMBL/GenBank/DDBJ whole genome shotgun (WGS) entry which is preliminary data.</text>
</comment>
<dbReference type="Proteomes" id="UP000619101">
    <property type="component" value="Unassembled WGS sequence"/>
</dbReference>
<sequence>MLFRICLVILCNESDAEDAVQDTFIKYLSKAPTFNDTEHEKAWFITVATNRCKNMRRYNIIRRHLDINDLQLYCKNEENYGLLEALMKLPHKQKVVLLLHYVEGYKVEEIAKILTITVAAVKKRLQRGRELLRQSYQEEEQ</sequence>
<organism evidence="8 9">
    <name type="scientific">Solibacillus faecavium</name>
    <dbReference type="NCBI Taxonomy" id="2762221"/>
    <lineage>
        <taxon>Bacteria</taxon>
        <taxon>Bacillati</taxon>
        <taxon>Bacillota</taxon>
        <taxon>Bacilli</taxon>
        <taxon>Bacillales</taxon>
        <taxon>Caryophanaceae</taxon>
        <taxon>Solibacillus</taxon>
    </lineage>
</organism>
<name>A0ABR8XV79_9BACL</name>
<dbReference type="PANTHER" id="PTHR43133">
    <property type="entry name" value="RNA POLYMERASE ECF-TYPE SIGMA FACTO"/>
    <property type="match status" value="1"/>
</dbReference>
<evidence type="ECO:0000256" key="3">
    <source>
        <dbReference type="ARBA" id="ARBA00023082"/>
    </source>
</evidence>
<dbReference type="InterPro" id="IPR013249">
    <property type="entry name" value="RNA_pol_sigma70_r4_t2"/>
</dbReference>
<keyword evidence="5" id="KW-0804">Transcription</keyword>
<dbReference type="PANTHER" id="PTHR43133:SF8">
    <property type="entry name" value="RNA POLYMERASE SIGMA FACTOR HI_1459-RELATED"/>
    <property type="match status" value="1"/>
</dbReference>
<evidence type="ECO:0000313" key="8">
    <source>
        <dbReference type="EMBL" id="MBD8035857.1"/>
    </source>
</evidence>
<dbReference type="SUPFAM" id="SSF88659">
    <property type="entry name" value="Sigma3 and sigma4 domains of RNA polymerase sigma factors"/>
    <property type="match status" value="1"/>
</dbReference>
<keyword evidence="4" id="KW-0238">DNA-binding</keyword>
<keyword evidence="2" id="KW-0805">Transcription regulation</keyword>
<evidence type="ECO:0000256" key="5">
    <source>
        <dbReference type="ARBA" id="ARBA00023163"/>
    </source>
</evidence>
<dbReference type="Pfam" id="PF08281">
    <property type="entry name" value="Sigma70_r4_2"/>
    <property type="match status" value="1"/>
</dbReference>
<dbReference type="Pfam" id="PF04542">
    <property type="entry name" value="Sigma70_r2"/>
    <property type="match status" value="1"/>
</dbReference>
<dbReference type="InterPro" id="IPR036388">
    <property type="entry name" value="WH-like_DNA-bd_sf"/>
</dbReference>
<evidence type="ECO:0000313" key="9">
    <source>
        <dbReference type="Proteomes" id="UP000619101"/>
    </source>
</evidence>
<proteinExistence type="inferred from homology"/>
<dbReference type="EMBL" id="JACSPZ010000002">
    <property type="protein sequence ID" value="MBD8035857.1"/>
    <property type="molecule type" value="Genomic_DNA"/>
</dbReference>
<evidence type="ECO:0000259" key="7">
    <source>
        <dbReference type="Pfam" id="PF08281"/>
    </source>
</evidence>
<dbReference type="Gene3D" id="1.10.1740.10">
    <property type="match status" value="1"/>
</dbReference>
<dbReference type="SUPFAM" id="SSF88946">
    <property type="entry name" value="Sigma2 domain of RNA polymerase sigma factors"/>
    <property type="match status" value="1"/>
</dbReference>
<evidence type="ECO:0000256" key="1">
    <source>
        <dbReference type="ARBA" id="ARBA00010641"/>
    </source>
</evidence>
<dbReference type="InterPro" id="IPR013324">
    <property type="entry name" value="RNA_pol_sigma_r3/r4-like"/>
</dbReference>
<evidence type="ECO:0000256" key="2">
    <source>
        <dbReference type="ARBA" id="ARBA00023015"/>
    </source>
</evidence>
<evidence type="ECO:0000259" key="6">
    <source>
        <dbReference type="Pfam" id="PF04542"/>
    </source>
</evidence>
<dbReference type="NCBIfam" id="TIGR02937">
    <property type="entry name" value="sigma70-ECF"/>
    <property type="match status" value="1"/>
</dbReference>
<feature type="domain" description="RNA polymerase sigma-70 region 2" evidence="6">
    <location>
        <begin position="2"/>
        <end position="58"/>
    </location>
</feature>
<evidence type="ECO:0000256" key="4">
    <source>
        <dbReference type="ARBA" id="ARBA00023125"/>
    </source>
</evidence>
<feature type="domain" description="RNA polymerase sigma factor 70 region 4 type 2" evidence="7">
    <location>
        <begin position="82"/>
        <end position="132"/>
    </location>
</feature>
<gene>
    <name evidence="8" type="ORF">H9635_03825</name>
</gene>
<dbReference type="InterPro" id="IPR007627">
    <property type="entry name" value="RNA_pol_sigma70_r2"/>
</dbReference>
<protein>
    <submittedName>
        <fullName evidence="8">RNA polymerase sigma factor</fullName>
    </submittedName>
</protein>
<dbReference type="InterPro" id="IPR013325">
    <property type="entry name" value="RNA_pol_sigma_r2"/>
</dbReference>
<dbReference type="Gene3D" id="1.10.10.10">
    <property type="entry name" value="Winged helix-like DNA-binding domain superfamily/Winged helix DNA-binding domain"/>
    <property type="match status" value="1"/>
</dbReference>
<accession>A0ABR8XV79</accession>
<reference evidence="8 9" key="1">
    <citation type="submission" date="2020-08" db="EMBL/GenBank/DDBJ databases">
        <title>A Genomic Blueprint of the Chicken Gut Microbiome.</title>
        <authorList>
            <person name="Gilroy R."/>
            <person name="Ravi A."/>
            <person name="Getino M."/>
            <person name="Pursley I."/>
            <person name="Horton D.L."/>
            <person name="Alikhan N.-F."/>
            <person name="Baker D."/>
            <person name="Gharbi K."/>
            <person name="Hall N."/>
            <person name="Watson M."/>
            <person name="Adriaenssens E.M."/>
            <person name="Foster-Nyarko E."/>
            <person name="Jarju S."/>
            <person name="Secka A."/>
            <person name="Antonio M."/>
            <person name="Oren A."/>
            <person name="Chaudhuri R."/>
            <person name="La Ragione R.M."/>
            <person name="Hildebrand F."/>
            <person name="Pallen M.J."/>
        </authorList>
    </citation>
    <scope>NUCLEOTIDE SEQUENCE [LARGE SCALE GENOMIC DNA]</scope>
    <source>
        <strain evidence="8 9">A46</strain>
    </source>
</reference>
<keyword evidence="3" id="KW-0731">Sigma factor</keyword>
<dbReference type="InterPro" id="IPR039425">
    <property type="entry name" value="RNA_pol_sigma-70-like"/>
</dbReference>
<keyword evidence="9" id="KW-1185">Reference proteome</keyword>